<dbReference type="AlphaFoldDB" id="A0A9P9IIU1"/>
<dbReference type="Gene3D" id="1.20.1280.50">
    <property type="match status" value="1"/>
</dbReference>
<dbReference type="OrthoDB" id="3800738at2759"/>
<dbReference type="SUPFAM" id="SSF81383">
    <property type="entry name" value="F-box domain"/>
    <property type="match status" value="1"/>
</dbReference>
<name>A0A9P9IIU1_9PLEO</name>
<evidence type="ECO:0000259" key="1">
    <source>
        <dbReference type="Pfam" id="PF00646"/>
    </source>
</evidence>
<dbReference type="EMBL" id="JAGMWT010000010">
    <property type="protein sequence ID" value="KAH7120875.1"/>
    <property type="molecule type" value="Genomic_DNA"/>
</dbReference>
<sequence length="205" mass="23290">MTENNDEPAKLITKRPKMASTPAPFQINEILELILVHVPPKDLLVSGQCVCKRWETIITTSPRIRRSLFFAPDADHTPAAPDGIYTVNPFIVQAFKPFFKFDVWVDLTIFPPVERVDIALKTTVDDWPVAMRHTGASWRKMLVAQPPVHEVLVTDRRVAPYYDDWWADSSTNANGVKMGELLLLDEDLVESRNTVSTGDDIKFRD</sequence>
<gene>
    <name evidence="2" type="ORF">B0J11DRAFT_581644</name>
</gene>
<feature type="domain" description="F-box" evidence="1">
    <location>
        <begin position="28"/>
        <end position="63"/>
    </location>
</feature>
<proteinExistence type="predicted"/>
<evidence type="ECO:0000313" key="2">
    <source>
        <dbReference type="EMBL" id="KAH7120875.1"/>
    </source>
</evidence>
<dbReference type="InterPro" id="IPR001810">
    <property type="entry name" value="F-box_dom"/>
</dbReference>
<dbReference type="Proteomes" id="UP000700596">
    <property type="component" value="Unassembled WGS sequence"/>
</dbReference>
<protein>
    <recommendedName>
        <fullName evidence="1">F-box domain-containing protein</fullName>
    </recommendedName>
</protein>
<organism evidence="2 3">
    <name type="scientific">Dendryphion nanum</name>
    <dbReference type="NCBI Taxonomy" id="256645"/>
    <lineage>
        <taxon>Eukaryota</taxon>
        <taxon>Fungi</taxon>
        <taxon>Dikarya</taxon>
        <taxon>Ascomycota</taxon>
        <taxon>Pezizomycotina</taxon>
        <taxon>Dothideomycetes</taxon>
        <taxon>Pleosporomycetidae</taxon>
        <taxon>Pleosporales</taxon>
        <taxon>Torulaceae</taxon>
        <taxon>Dendryphion</taxon>
    </lineage>
</organism>
<accession>A0A9P9IIU1</accession>
<evidence type="ECO:0000313" key="3">
    <source>
        <dbReference type="Proteomes" id="UP000700596"/>
    </source>
</evidence>
<reference evidence="2" key="1">
    <citation type="journal article" date="2021" name="Nat. Commun.">
        <title>Genetic determinants of endophytism in the Arabidopsis root mycobiome.</title>
        <authorList>
            <person name="Mesny F."/>
            <person name="Miyauchi S."/>
            <person name="Thiergart T."/>
            <person name="Pickel B."/>
            <person name="Atanasova L."/>
            <person name="Karlsson M."/>
            <person name="Huettel B."/>
            <person name="Barry K.W."/>
            <person name="Haridas S."/>
            <person name="Chen C."/>
            <person name="Bauer D."/>
            <person name="Andreopoulos W."/>
            <person name="Pangilinan J."/>
            <person name="LaButti K."/>
            <person name="Riley R."/>
            <person name="Lipzen A."/>
            <person name="Clum A."/>
            <person name="Drula E."/>
            <person name="Henrissat B."/>
            <person name="Kohler A."/>
            <person name="Grigoriev I.V."/>
            <person name="Martin F.M."/>
            <person name="Hacquard S."/>
        </authorList>
    </citation>
    <scope>NUCLEOTIDE SEQUENCE</scope>
    <source>
        <strain evidence="2">MPI-CAGE-CH-0243</strain>
    </source>
</reference>
<dbReference type="InterPro" id="IPR036047">
    <property type="entry name" value="F-box-like_dom_sf"/>
</dbReference>
<comment type="caution">
    <text evidence="2">The sequence shown here is derived from an EMBL/GenBank/DDBJ whole genome shotgun (WGS) entry which is preliminary data.</text>
</comment>
<dbReference type="Pfam" id="PF00646">
    <property type="entry name" value="F-box"/>
    <property type="match status" value="1"/>
</dbReference>
<keyword evidence="3" id="KW-1185">Reference proteome</keyword>